<dbReference type="PROSITE" id="PS00615">
    <property type="entry name" value="C_TYPE_LECTIN_1"/>
    <property type="match status" value="1"/>
</dbReference>
<dbReference type="Gene3D" id="3.10.100.10">
    <property type="entry name" value="Mannose-Binding Protein A, subunit A"/>
    <property type="match status" value="1"/>
</dbReference>
<evidence type="ECO:0000313" key="3">
    <source>
        <dbReference type="EMBL" id="VDI63772.1"/>
    </source>
</evidence>
<dbReference type="Pfam" id="PF00059">
    <property type="entry name" value="Lectin_C"/>
    <property type="match status" value="1"/>
</dbReference>
<gene>
    <name evidence="3" type="ORF">MGAL_10B043304</name>
</gene>
<proteinExistence type="predicted"/>
<dbReference type="InterPro" id="IPR018378">
    <property type="entry name" value="C-type_lectin_CS"/>
</dbReference>
<dbReference type="SUPFAM" id="SSF56436">
    <property type="entry name" value="C-type lectin-like"/>
    <property type="match status" value="1"/>
</dbReference>
<evidence type="ECO:0000313" key="4">
    <source>
        <dbReference type="Proteomes" id="UP000596742"/>
    </source>
</evidence>
<dbReference type="Proteomes" id="UP000596742">
    <property type="component" value="Unassembled WGS sequence"/>
</dbReference>
<dbReference type="InterPro" id="IPR016187">
    <property type="entry name" value="CTDL_fold"/>
</dbReference>
<dbReference type="OrthoDB" id="6271941at2759"/>
<dbReference type="InterPro" id="IPR016186">
    <property type="entry name" value="C-type_lectin-like/link_sf"/>
</dbReference>
<keyword evidence="4" id="KW-1185">Reference proteome</keyword>
<dbReference type="InterPro" id="IPR050111">
    <property type="entry name" value="C-type_lectin/snaclec_domain"/>
</dbReference>
<reference evidence="3" key="1">
    <citation type="submission" date="2018-11" db="EMBL/GenBank/DDBJ databases">
        <authorList>
            <person name="Alioto T."/>
            <person name="Alioto T."/>
        </authorList>
    </citation>
    <scope>NUCLEOTIDE SEQUENCE</scope>
</reference>
<dbReference type="AlphaFoldDB" id="A0A8B6GHE3"/>
<protein>
    <recommendedName>
        <fullName evidence="2">C-type lectin domain-containing protein</fullName>
    </recommendedName>
</protein>
<evidence type="ECO:0000256" key="1">
    <source>
        <dbReference type="ARBA" id="ARBA00023157"/>
    </source>
</evidence>
<evidence type="ECO:0000259" key="2">
    <source>
        <dbReference type="PROSITE" id="PS50041"/>
    </source>
</evidence>
<dbReference type="PANTHER" id="PTHR22803">
    <property type="entry name" value="MANNOSE, PHOSPHOLIPASE, LECTIN RECEPTOR RELATED"/>
    <property type="match status" value="1"/>
</dbReference>
<sequence length="120" mass="13581">MGGSDDQTEGSWIWSADGSELVYTNWYPNEPNHSDGENCLKLSALYHWHWNDANCKKVLFQFICEKGAVGLKPIIGQNYQEEGERIYVQVIQLDTLKLGVRYRSLSIYLSAAKCSFGGLD</sequence>
<organism evidence="3 4">
    <name type="scientific">Mytilus galloprovincialis</name>
    <name type="common">Mediterranean mussel</name>
    <dbReference type="NCBI Taxonomy" id="29158"/>
    <lineage>
        <taxon>Eukaryota</taxon>
        <taxon>Metazoa</taxon>
        <taxon>Spiralia</taxon>
        <taxon>Lophotrochozoa</taxon>
        <taxon>Mollusca</taxon>
        <taxon>Bivalvia</taxon>
        <taxon>Autobranchia</taxon>
        <taxon>Pteriomorphia</taxon>
        <taxon>Mytilida</taxon>
        <taxon>Mytiloidea</taxon>
        <taxon>Mytilidae</taxon>
        <taxon>Mytilinae</taxon>
        <taxon>Mytilus</taxon>
    </lineage>
</organism>
<feature type="domain" description="C-type lectin" evidence="2">
    <location>
        <begin position="1"/>
        <end position="57"/>
    </location>
</feature>
<dbReference type="InterPro" id="IPR001304">
    <property type="entry name" value="C-type_lectin-like"/>
</dbReference>
<accession>A0A8B6GHE3</accession>
<keyword evidence="1" id="KW-1015">Disulfide bond</keyword>
<dbReference type="CDD" id="cd00037">
    <property type="entry name" value="CLECT"/>
    <property type="match status" value="1"/>
</dbReference>
<comment type="caution">
    <text evidence="3">The sequence shown here is derived from an EMBL/GenBank/DDBJ whole genome shotgun (WGS) entry which is preliminary data.</text>
</comment>
<name>A0A8B6GHE3_MYTGA</name>
<dbReference type="EMBL" id="UYJE01008417">
    <property type="protein sequence ID" value="VDI63772.1"/>
    <property type="molecule type" value="Genomic_DNA"/>
</dbReference>
<dbReference type="PROSITE" id="PS50041">
    <property type="entry name" value="C_TYPE_LECTIN_2"/>
    <property type="match status" value="1"/>
</dbReference>